<dbReference type="AlphaFoldDB" id="A0A0G3X830"/>
<proteinExistence type="predicted"/>
<organism evidence="1 2">
    <name type="scientific">Pelagerythrobacter marensis</name>
    <dbReference type="NCBI Taxonomy" id="543877"/>
    <lineage>
        <taxon>Bacteria</taxon>
        <taxon>Pseudomonadati</taxon>
        <taxon>Pseudomonadota</taxon>
        <taxon>Alphaproteobacteria</taxon>
        <taxon>Sphingomonadales</taxon>
        <taxon>Erythrobacteraceae</taxon>
        <taxon>Pelagerythrobacter</taxon>
    </lineage>
</organism>
<dbReference type="STRING" id="543877.AM2010_698"/>
<evidence type="ECO:0000313" key="1">
    <source>
        <dbReference type="EMBL" id="AKM06781.1"/>
    </source>
</evidence>
<dbReference type="Proteomes" id="UP000037643">
    <property type="component" value="Chromosome"/>
</dbReference>
<dbReference type="KEGG" id="amx:AM2010_698"/>
<keyword evidence="2" id="KW-1185">Reference proteome</keyword>
<accession>A0A0G3X830</accession>
<sequence length="168" mass="18523">MLTFRVSDGLINLLQAQALEEDYLGDCDDGEILAARALLGRFARRFNRFQETAGSRVIVDGLPHTIGHALGSEGDHSWPRREGRLLQSLWMNRLRGIPGQPGNYLCPMGIGPTPERSMGHIAAIMLYLHRDRCGSIAWIGAESDLGAGFAFIDHETGSFADFSLLLRD</sequence>
<dbReference type="RefSeq" id="WP_047805897.1">
    <property type="nucleotide sequence ID" value="NZ_CP011805.1"/>
</dbReference>
<reference evidence="1 2" key="1">
    <citation type="submission" date="2015-06" db="EMBL/GenBank/DDBJ databases">
        <authorList>
            <person name="Kim K.M."/>
        </authorList>
    </citation>
    <scope>NUCLEOTIDE SEQUENCE [LARGE SCALE GENOMIC DNA]</scope>
    <source>
        <strain evidence="1 2">KCTC 22370</strain>
    </source>
</reference>
<dbReference type="EMBL" id="CP011805">
    <property type="protein sequence ID" value="AKM06781.1"/>
    <property type="molecule type" value="Genomic_DNA"/>
</dbReference>
<gene>
    <name evidence="1" type="ORF">AM2010_698</name>
</gene>
<dbReference type="PATRIC" id="fig|543877.4.peg.703"/>
<name>A0A0G3X830_9SPHN</name>
<protein>
    <submittedName>
        <fullName evidence="1">Uncharacterized protein</fullName>
    </submittedName>
</protein>
<evidence type="ECO:0000313" key="2">
    <source>
        <dbReference type="Proteomes" id="UP000037643"/>
    </source>
</evidence>